<dbReference type="GeneID" id="19318296"/>
<dbReference type="GO" id="GO:0005739">
    <property type="term" value="C:mitochondrion"/>
    <property type="evidence" value="ECO:0007669"/>
    <property type="project" value="UniProtKB-ARBA"/>
</dbReference>
<protein>
    <submittedName>
        <fullName evidence="9">Uncharacterized protein</fullName>
    </submittedName>
</protein>
<keyword evidence="4" id="KW-0560">Oxidoreductase</keyword>
<dbReference type="HOGENOM" id="CLU_021377_1_2_1"/>
<dbReference type="EMBL" id="KE361635">
    <property type="protein sequence ID" value="EPQ28363.1"/>
    <property type="molecule type" value="Genomic_DNA"/>
</dbReference>
<keyword evidence="3" id="KW-0274">FAD</keyword>
<feature type="compositionally biased region" description="Polar residues" evidence="6">
    <location>
        <begin position="152"/>
        <end position="166"/>
    </location>
</feature>
<evidence type="ECO:0000259" key="8">
    <source>
        <dbReference type="Pfam" id="PF22366"/>
    </source>
</evidence>
<proteinExistence type="inferred from homology"/>
<name>A0A061H6W8_9BASI</name>
<dbReference type="PANTHER" id="PTHR43706:SF13">
    <property type="entry name" value="NADH DEHYDROGENASE-RELATED"/>
    <property type="match status" value="1"/>
</dbReference>
<evidence type="ECO:0000256" key="2">
    <source>
        <dbReference type="ARBA" id="ARBA00022630"/>
    </source>
</evidence>
<dbReference type="Pfam" id="PF07992">
    <property type="entry name" value="Pyr_redox_2"/>
    <property type="match status" value="1"/>
</dbReference>
<dbReference type="Proteomes" id="UP000053664">
    <property type="component" value="Unassembled WGS sequence"/>
</dbReference>
<evidence type="ECO:0000313" key="10">
    <source>
        <dbReference type="Proteomes" id="UP000053664"/>
    </source>
</evidence>
<dbReference type="InterPro" id="IPR023753">
    <property type="entry name" value="FAD/NAD-binding_dom"/>
</dbReference>
<feature type="domain" description="External alternative NADH-ubiquinone oxidoreductase-like C-terminal" evidence="8">
    <location>
        <begin position="470"/>
        <end position="529"/>
    </location>
</feature>
<feature type="domain" description="FAD/NAD(P)-binding" evidence="7">
    <location>
        <begin position="55"/>
        <end position="430"/>
    </location>
</feature>
<dbReference type="InterPro" id="IPR045024">
    <property type="entry name" value="NDH-2"/>
</dbReference>
<feature type="region of interest" description="Disordered" evidence="6">
    <location>
        <begin position="147"/>
        <end position="175"/>
    </location>
</feature>
<dbReference type="RefSeq" id="XP_007879904.1">
    <property type="nucleotide sequence ID" value="XM_007881713.1"/>
</dbReference>
<dbReference type="PRINTS" id="PR00368">
    <property type="entry name" value="FADPNR"/>
</dbReference>
<gene>
    <name evidence="9" type="ORF">PFL1_04190</name>
</gene>
<accession>A0A061H6W8</accession>
<comment type="similarity">
    <text evidence="1">Belongs to the NADH dehydrogenase family.</text>
</comment>
<dbReference type="OrthoDB" id="9992747at2759"/>
<keyword evidence="5" id="KW-0520">NAD</keyword>
<evidence type="ECO:0000256" key="1">
    <source>
        <dbReference type="ARBA" id="ARBA00005272"/>
    </source>
</evidence>
<dbReference type="InterPro" id="IPR054585">
    <property type="entry name" value="NDH2-like_C"/>
</dbReference>
<evidence type="ECO:0000259" key="7">
    <source>
        <dbReference type="Pfam" id="PF07992"/>
    </source>
</evidence>
<evidence type="ECO:0000256" key="5">
    <source>
        <dbReference type="ARBA" id="ARBA00023027"/>
    </source>
</evidence>
<sequence length="533" mass="58126">MATLRPSRASLTAATAAPRPLFHAASAAQQRRLASSAQSIAPASKGSSQGGGRERLVVLGSGWGGFTFLKKLDRSKYDLTLVSPNTYFSFTPLLAQASVGTLDFRNVIEPVRSQADCTLHHAWCESIDFANRRLTLTPAQGITVHKEDPFSRASSPDSNHTPISPSTDPPAPRPFSDEYTIDYDKLVISVGSYNQTFGTPGVKEHGYFLKDAKDARAIRWRIVELLEQAAMPCRTEDERREMLNFVVVGGGPTGSEWAAELHDLVQAEVKRLFPDLHPLISIRLLDAGPGILTSFDKSLSEYARRKFDRDGIDIRLKQKILRVEQNKLIIAGGGEGEGGGEGKADVELPFGLLVWSTGIKATPLTEQIQGVAKDAKTQSILTDPWLRVLEAEGEGGGSGRVRKEVFAMGDCAIIKDNLLPATAQVASQKARYLARLFNHPAELELLNTGGDGQDAGAAAAKVQPFRYSNRGAMASIGGARALIELPNAKEAGFLAWVGWRGAYTLMSMTWRNRLAVPFTWFLNFLFGRDLSRF</sequence>
<organism evidence="9 10">
    <name type="scientific">Pseudozyma flocculosa PF-1</name>
    <dbReference type="NCBI Taxonomy" id="1277687"/>
    <lineage>
        <taxon>Eukaryota</taxon>
        <taxon>Fungi</taxon>
        <taxon>Dikarya</taxon>
        <taxon>Basidiomycota</taxon>
        <taxon>Ustilaginomycotina</taxon>
        <taxon>Ustilaginomycetes</taxon>
        <taxon>Ustilaginales</taxon>
        <taxon>Ustilaginaceae</taxon>
        <taxon>Pseudozyma</taxon>
    </lineage>
</organism>
<evidence type="ECO:0000256" key="3">
    <source>
        <dbReference type="ARBA" id="ARBA00022827"/>
    </source>
</evidence>
<dbReference type="SUPFAM" id="SSF51905">
    <property type="entry name" value="FAD/NAD(P)-binding domain"/>
    <property type="match status" value="2"/>
</dbReference>
<dbReference type="InterPro" id="IPR036188">
    <property type="entry name" value="FAD/NAD-bd_sf"/>
</dbReference>
<dbReference type="Pfam" id="PF22366">
    <property type="entry name" value="NDH2_C"/>
    <property type="match status" value="1"/>
</dbReference>
<evidence type="ECO:0000313" key="9">
    <source>
        <dbReference type="EMBL" id="EPQ28363.1"/>
    </source>
</evidence>
<dbReference type="KEGG" id="pfp:PFL1_04190"/>
<dbReference type="GO" id="GO:0003954">
    <property type="term" value="F:NADH dehydrogenase activity"/>
    <property type="evidence" value="ECO:0007669"/>
    <property type="project" value="InterPro"/>
</dbReference>
<dbReference type="PANTHER" id="PTHR43706">
    <property type="entry name" value="NADH DEHYDROGENASE"/>
    <property type="match status" value="1"/>
</dbReference>
<evidence type="ECO:0000256" key="6">
    <source>
        <dbReference type="SAM" id="MobiDB-lite"/>
    </source>
</evidence>
<reference evidence="9 10" key="1">
    <citation type="journal article" date="2013" name="Plant Cell">
        <title>The transition from a phytopathogenic smut ancestor to an anamorphic biocontrol agent deciphered by comparative whole-genome analysis.</title>
        <authorList>
            <person name="Lefebvre F."/>
            <person name="Joly D.L."/>
            <person name="Labbe C."/>
            <person name="Teichmann B."/>
            <person name="Linning R."/>
            <person name="Belzile F."/>
            <person name="Bakkeren G."/>
            <person name="Belanger R.R."/>
        </authorList>
    </citation>
    <scope>NUCLEOTIDE SEQUENCE [LARGE SCALE GENOMIC DNA]</scope>
    <source>
        <strain evidence="9 10">PF-1</strain>
    </source>
</reference>
<keyword evidence="2" id="KW-0285">Flavoprotein</keyword>
<dbReference type="Gene3D" id="3.50.50.100">
    <property type="match status" value="1"/>
</dbReference>
<dbReference type="AlphaFoldDB" id="A0A061H6W8"/>
<dbReference type="eggNOG" id="KOG2495">
    <property type="taxonomic scope" value="Eukaryota"/>
</dbReference>
<evidence type="ECO:0000256" key="4">
    <source>
        <dbReference type="ARBA" id="ARBA00023002"/>
    </source>
</evidence>